<dbReference type="CDD" id="cd01347">
    <property type="entry name" value="ligand_gated_channel"/>
    <property type="match status" value="1"/>
</dbReference>
<keyword evidence="10 11" id="KW-0998">Cell outer membrane</keyword>
<keyword evidence="8 12" id="KW-0798">TonB box</keyword>
<evidence type="ECO:0000256" key="2">
    <source>
        <dbReference type="ARBA" id="ARBA00022448"/>
    </source>
</evidence>
<keyword evidence="4" id="KW-0410">Iron transport</keyword>
<dbReference type="EMBL" id="SNXS01000002">
    <property type="protein sequence ID" value="TDP73028.1"/>
    <property type="molecule type" value="Genomic_DNA"/>
</dbReference>
<evidence type="ECO:0000256" key="12">
    <source>
        <dbReference type="RuleBase" id="RU003357"/>
    </source>
</evidence>
<evidence type="ECO:0000256" key="7">
    <source>
        <dbReference type="ARBA" id="ARBA00023065"/>
    </source>
</evidence>
<gene>
    <name evidence="15" type="ORF">DES47_102774</name>
</gene>
<reference evidence="15 16" key="1">
    <citation type="submission" date="2019-03" db="EMBL/GenBank/DDBJ databases">
        <title>Genomic Encyclopedia of Type Strains, Phase IV (KMG-IV): sequencing the most valuable type-strain genomes for metagenomic binning, comparative biology and taxonomic classification.</title>
        <authorList>
            <person name="Goeker M."/>
        </authorList>
    </citation>
    <scope>NUCLEOTIDE SEQUENCE [LARGE SCALE GENOMIC DNA]</scope>
    <source>
        <strain evidence="15 16">DSM 16998</strain>
    </source>
</reference>
<feature type="signal peptide" evidence="13">
    <location>
        <begin position="1"/>
        <end position="32"/>
    </location>
</feature>
<evidence type="ECO:0000256" key="9">
    <source>
        <dbReference type="ARBA" id="ARBA00023136"/>
    </source>
</evidence>
<dbReference type="InParanoid" id="A0A4R6QSA5"/>
<evidence type="ECO:0000256" key="1">
    <source>
        <dbReference type="ARBA" id="ARBA00004571"/>
    </source>
</evidence>
<dbReference type="PANTHER" id="PTHR32552">
    <property type="entry name" value="FERRICHROME IRON RECEPTOR-RELATED"/>
    <property type="match status" value="1"/>
</dbReference>
<evidence type="ECO:0000256" key="8">
    <source>
        <dbReference type="ARBA" id="ARBA00023077"/>
    </source>
</evidence>
<keyword evidence="2 11" id="KW-0813">Transport</keyword>
<dbReference type="PANTHER" id="PTHR32552:SF81">
    <property type="entry name" value="TONB-DEPENDENT OUTER MEMBRANE RECEPTOR"/>
    <property type="match status" value="1"/>
</dbReference>
<dbReference type="InterPro" id="IPR000531">
    <property type="entry name" value="Beta-barrel_TonB"/>
</dbReference>
<feature type="chain" id="PRO_5020352474" evidence="13">
    <location>
        <begin position="33"/>
        <end position="825"/>
    </location>
</feature>
<keyword evidence="5 11" id="KW-0812">Transmembrane</keyword>
<dbReference type="SUPFAM" id="SSF56935">
    <property type="entry name" value="Porins"/>
    <property type="match status" value="1"/>
</dbReference>
<evidence type="ECO:0000256" key="11">
    <source>
        <dbReference type="PROSITE-ProRule" id="PRU01360"/>
    </source>
</evidence>
<comment type="subcellular location">
    <subcellularLocation>
        <location evidence="1 11">Cell outer membrane</location>
        <topology evidence="1 11">Multi-pass membrane protein</topology>
    </subcellularLocation>
</comment>
<dbReference type="SMART" id="SM00965">
    <property type="entry name" value="STN"/>
    <property type="match status" value="1"/>
</dbReference>
<keyword evidence="3 11" id="KW-1134">Transmembrane beta strand</keyword>
<keyword evidence="16" id="KW-1185">Reference proteome</keyword>
<dbReference type="GO" id="GO:0009279">
    <property type="term" value="C:cell outer membrane"/>
    <property type="evidence" value="ECO:0007669"/>
    <property type="project" value="UniProtKB-SubCell"/>
</dbReference>
<feature type="domain" description="Secretin/TonB short N-terminal" evidence="14">
    <location>
        <begin position="57"/>
        <end position="108"/>
    </location>
</feature>
<evidence type="ECO:0000313" key="16">
    <source>
        <dbReference type="Proteomes" id="UP000295361"/>
    </source>
</evidence>
<dbReference type="InterPro" id="IPR012910">
    <property type="entry name" value="Plug_dom"/>
</dbReference>
<protein>
    <submittedName>
        <fullName evidence="15">Outer membrane receptor protein involved in Fe transport</fullName>
    </submittedName>
</protein>
<dbReference type="Gene3D" id="3.55.50.30">
    <property type="match status" value="1"/>
</dbReference>
<evidence type="ECO:0000256" key="4">
    <source>
        <dbReference type="ARBA" id="ARBA00022496"/>
    </source>
</evidence>
<dbReference type="RefSeq" id="WP_243748236.1">
    <property type="nucleotide sequence ID" value="NZ_SNXS01000002.1"/>
</dbReference>
<name>A0A4R6QSA5_9BURK</name>
<evidence type="ECO:0000256" key="3">
    <source>
        <dbReference type="ARBA" id="ARBA00022452"/>
    </source>
</evidence>
<keyword evidence="7" id="KW-0406">Ion transport</keyword>
<dbReference type="Proteomes" id="UP000295361">
    <property type="component" value="Unassembled WGS sequence"/>
</dbReference>
<evidence type="ECO:0000256" key="5">
    <source>
        <dbReference type="ARBA" id="ARBA00022692"/>
    </source>
</evidence>
<dbReference type="PROSITE" id="PS52016">
    <property type="entry name" value="TONB_DEPENDENT_REC_3"/>
    <property type="match status" value="1"/>
</dbReference>
<dbReference type="Pfam" id="PF00593">
    <property type="entry name" value="TonB_dep_Rec_b-barrel"/>
    <property type="match status" value="1"/>
</dbReference>
<evidence type="ECO:0000256" key="10">
    <source>
        <dbReference type="ARBA" id="ARBA00023237"/>
    </source>
</evidence>
<dbReference type="Pfam" id="PF07660">
    <property type="entry name" value="STN"/>
    <property type="match status" value="1"/>
</dbReference>
<sequence>MKTPAPKTRLTQLARLTAGALCALAFSASLQAQVRSFDIAAGDMKAALDAYAAQSGTQLIYKLEDVRGRTSKGLSRSASPEEALQLLLEGSSLSVRRDVSGAVVIFVDTPPKPEKPERRAEDDLSNLGTVVVSASRRREPLREVPMQVNILSTDKLNRAGAKTLQDYLGNEAGVDVKSLGGAGVGSLSIRGVSTGFSPSSTVGVYIDEVSFGSSTVAGNGAQMALDMALLDLHHIELLRGPQGTLYGASAMGGLLKYVTNEPDTYEFSGKASLAGSVTRGGGSSHTLSAVVNAPLKEDVAGLRVSAFSDHAGGSTDAVGIISRNNNDRGTTRGARASLLLTPMSKLKLRLTGTTQTIRRDGIDYVDYSPATAQPIEGPRARRLFAAEPYDVKTDLLSADVEYDFGWARLNSITARQRVRSDTVVDLTSGYIPLLVGTGLDLASTPGLFTVGLDKRSQELRLTSKSDKRLEWLAGFYYNHEESTNTQRVATFLPDGTPGPDLATFELPAEYRELAFYGDLTWKTANGLSVTGGLRLARNKQHFVQVSDGMLAGGSQSIDSRSNDSSKTWLLTGRYALSPGSDVYLRAATGYRPGGPNAVLYDRQTGEPLGPPSFGPDTLRSLEAGYKADLLDKTLSLEAAVFDIRWKDLQQLYSVNGVAVIVNAGAAQVRGAELSASYRPNQRWTFSGNAALLDAKLTEDAAGLGGKAGARLPGSAKFSASFNVNYAFDLAGHASYVGLSQRYVGQRNSGFADSSSSPLFSLPAYGLTDLQAGIDFKRVSVALFVRNLFDKRALLAHEGTVQAIGGPAWVSPSKPRTLGATVTLPF</sequence>
<dbReference type="InterPro" id="IPR011662">
    <property type="entry name" value="Secretin/TonB_short_N"/>
</dbReference>
<keyword evidence="6" id="KW-0408">Iron</keyword>
<keyword evidence="13" id="KW-0732">Signal</keyword>
<dbReference type="InterPro" id="IPR039426">
    <property type="entry name" value="TonB-dep_rcpt-like"/>
</dbReference>
<accession>A0A4R6QSA5</accession>
<dbReference type="AlphaFoldDB" id="A0A4R6QSA5"/>
<organism evidence="15 16">
    <name type="scientific">Roseateles toxinivorans</name>
    <dbReference type="NCBI Taxonomy" id="270368"/>
    <lineage>
        <taxon>Bacteria</taxon>
        <taxon>Pseudomonadati</taxon>
        <taxon>Pseudomonadota</taxon>
        <taxon>Betaproteobacteria</taxon>
        <taxon>Burkholderiales</taxon>
        <taxon>Sphaerotilaceae</taxon>
        <taxon>Roseateles</taxon>
    </lineage>
</organism>
<keyword evidence="9 11" id="KW-0472">Membrane</keyword>
<dbReference type="GO" id="GO:0006826">
    <property type="term" value="P:iron ion transport"/>
    <property type="evidence" value="ECO:0007669"/>
    <property type="project" value="UniProtKB-KW"/>
</dbReference>
<comment type="caution">
    <text evidence="15">The sequence shown here is derived from an EMBL/GenBank/DDBJ whole genome shotgun (WGS) entry which is preliminary data.</text>
</comment>
<proteinExistence type="inferred from homology"/>
<evidence type="ECO:0000259" key="14">
    <source>
        <dbReference type="SMART" id="SM00965"/>
    </source>
</evidence>
<dbReference type="InterPro" id="IPR036942">
    <property type="entry name" value="Beta-barrel_TonB_sf"/>
</dbReference>
<evidence type="ECO:0000313" key="15">
    <source>
        <dbReference type="EMBL" id="TDP73028.1"/>
    </source>
</evidence>
<evidence type="ECO:0000256" key="13">
    <source>
        <dbReference type="SAM" id="SignalP"/>
    </source>
</evidence>
<keyword evidence="15" id="KW-0675">Receptor</keyword>
<evidence type="ECO:0000256" key="6">
    <source>
        <dbReference type="ARBA" id="ARBA00023004"/>
    </source>
</evidence>
<comment type="similarity">
    <text evidence="11 12">Belongs to the TonB-dependent receptor family.</text>
</comment>
<dbReference type="Pfam" id="PF07715">
    <property type="entry name" value="Plug"/>
    <property type="match status" value="1"/>
</dbReference>
<dbReference type="Gene3D" id="2.40.170.20">
    <property type="entry name" value="TonB-dependent receptor, beta-barrel domain"/>
    <property type="match status" value="1"/>
</dbReference>